<dbReference type="EMBL" id="MK072252">
    <property type="protein sequence ID" value="AYV80917.1"/>
    <property type="molecule type" value="Genomic_DNA"/>
</dbReference>
<evidence type="ECO:0008006" key="2">
    <source>
        <dbReference type="Google" id="ProtNLM"/>
    </source>
</evidence>
<name>A0A3G5A130_9VIRU</name>
<organism evidence="1">
    <name type="scientific">Harvfovirus sp</name>
    <dbReference type="NCBI Taxonomy" id="2487768"/>
    <lineage>
        <taxon>Viruses</taxon>
        <taxon>Varidnaviria</taxon>
        <taxon>Bamfordvirae</taxon>
        <taxon>Nucleocytoviricota</taxon>
        <taxon>Megaviricetes</taxon>
        <taxon>Imitervirales</taxon>
        <taxon>Mimiviridae</taxon>
        <taxon>Klosneuvirinae</taxon>
    </lineage>
</organism>
<dbReference type="SUPFAM" id="SSF53098">
    <property type="entry name" value="Ribonuclease H-like"/>
    <property type="match status" value="1"/>
</dbReference>
<accession>A0A3G5A130</accession>
<proteinExistence type="predicted"/>
<dbReference type="GO" id="GO:0003676">
    <property type="term" value="F:nucleic acid binding"/>
    <property type="evidence" value="ECO:0007669"/>
    <property type="project" value="InterPro"/>
</dbReference>
<reference evidence="1" key="1">
    <citation type="submission" date="2018-10" db="EMBL/GenBank/DDBJ databases">
        <title>Hidden diversity of soil giant viruses.</title>
        <authorList>
            <person name="Schulz F."/>
            <person name="Alteio L."/>
            <person name="Goudeau D."/>
            <person name="Ryan E.M."/>
            <person name="Malmstrom R.R."/>
            <person name="Blanchard J."/>
            <person name="Woyke T."/>
        </authorList>
    </citation>
    <scope>NUCLEOTIDE SEQUENCE</scope>
    <source>
        <strain evidence="1">HAV1</strain>
    </source>
</reference>
<sequence>MGKIYLSWDVGIINLAYCLIEKLDDTHFKIRKWGIINLQEPAKICEEITRANKKCTSKAMYMITESGTGHHYCKTHIKKHKPDDIERIACGVGDRCSHQIKSTNEEVRPCGKKATGMIKTENIAYCKSHLDSHVKNLETDVSPQKISKGNANKIPLQILSVKLFKYLDQIPEFKDASEILIENQPTLKNPTMKTISSLLFSYFILRGIVDKPNPNNAEIMNVKFICPSNKLKVSDSAGSKLKKMKDEGADERKVYDMTKNMGKNFARELIKTDKQHLDFLDSQKKKDDLCDAFLQGYYYIFCRSGVPQEICTILNKIQDPITVI</sequence>
<dbReference type="InterPro" id="IPR036397">
    <property type="entry name" value="RNaseH_sf"/>
</dbReference>
<dbReference type="InterPro" id="IPR012337">
    <property type="entry name" value="RNaseH-like_sf"/>
</dbReference>
<dbReference type="Gene3D" id="3.30.420.10">
    <property type="entry name" value="Ribonuclease H-like superfamily/Ribonuclease H"/>
    <property type="match status" value="2"/>
</dbReference>
<gene>
    <name evidence="1" type="ORF">Harvfovirus10_15</name>
</gene>
<evidence type="ECO:0000313" key="1">
    <source>
        <dbReference type="EMBL" id="AYV80917.1"/>
    </source>
</evidence>
<protein>
    <recommendedName>
        <fullName evidence="2">Holliday junction resolvase</fullName>
    </recommendedName>
</protein>